<dbReference type="PANTHER" id="PTHR24173">
    <property type="entry name" value="ANKYRIN REPEAT CONTAINING"/>
    <property type="match status" value="1"/>
</dbReference>
<dbReference type="Proteomes" id="UP000507470">
    <property type="component" value="Unassembled WGS sequence"/>
</dbReference>
<keyword evidence="1" id="KW-0677">Repeat</keyword>
<feature type="repeat" description="ANK" evidence="3">
    <location>
        <begin position="36"/>
        <end position="68"/>
    </location>
</feature>
<dbReference type="AlphaFoldDB" id="A0A6J8A8Q5"/>
<dbReference type="SUPFAM" id="SSF52540">
    <property type="entry name" value="P-loop containing nucleoside triphosphate hydrolases"/>
    <property type="match status" value="1"/>
</dbReference>
<keyword evidence="7" id="KW-1185">Reference proteome</keyword>
<dbReference type="InterPro" id="IPR000488">
    <property type="entry name" value="Death_dom"/>
</dbReference>
<protein>
    <recommendedName>
        <fullName evidence="5">Death domain-containing protein</fullName>
    </recommendedName>
</protein>
<gene>
    <name evidence="6" type="ORF">MCOR_4813</name>
</gene>
<accession>A0A6J8A8Q5</accession>
<feature type="domain" description="Death" evidence="5">
    <location>
        <begin position="990"/>
        <end position="1045"/>
    </location>
</feature>
<dbReference type="InterPro" id="IPR011029">
    <property type="entry name" value="DEATH-like_dom_sf"/>
</dbReference>
<evidence type="ECO:0000256" key="4">
    <source>
        <dbReference type="SAM" id="MobiDB-lite"/>
    </source>
</evidence>
<reference evidence="6 7" key="1">
    <citation type="submission" date="2020-06" db="EMBL/GenBank/DDBJ databases">
        <authorList>
            <person name="Li R."/>
            <person name="Bekaert M."/>
        </authorList>
    </citation>
    <scope>NUCLEOTIDE SEQUENCE [LARGE SCALE GENOMIC DNA]</scope>
    <source>
        <strain evidence="7">wild</strain>
    </source>
</reference>
<evidence type="ECO:0000313" key="7">
    <source>
        <dbReference type="Proteomes" id="UP000507470"/>
    </source>
</evidence>
<dbReference type="CDD" id="cd01670">
    <property type="entry name" value="Death"/>
    <property type="match status" value="1"/>
</dbReference>
<dbReference type="OrthoDB" id="5962960at2759"/>
<evidence type="ECO:0000256" key="3">
    <source>
        <dbReference type="PROSITE-ProRule" id="PRU00023"/>
    </source>
</evidence>
<dbReference type="Pfam" id="PF00023">
    <property type="entry name" value="Ank"/>
    <property type="match status" value="1"/>
</dbReference>
<evidence type="ECO:0000313" key="6">
    <source>
        <dbReference type="EMBL" id="CAC5363363.1"/>
    </source>
</evidence>
<dbReference type="Gene3D" id="1.25.40.20">
    <property type="entry name" value="Ankyrin repeat-containing domain"/>
    <property type="match status" value="2"/>
</dbReference>
<dbReference type="SUPFAM" id="SSF48403">
    <property type="entry name" value="Ankyrin repeat"/>
    <property type="match status" value="1"/>
</dbReference>
<name>A0A6J8A8Q5_MYTCO</name>
<dbReference type="EMBL" id="CACVKT020000843">
    <property type="protein sequence ID" value="CAC5363363.1"/>
    <property type="molecule type" value="Genomic_DNA"/>
</dbReference>
<dbReference type="InterPro" id="IPR036770">
    <property type="entry name" value="Ankyrin_rpt-contain_sf"/>
</dbReference>
<keyword evidence="2 3" id="KW-0040">ANK repeat</keyword>
<dbReference type="Gene3D" id="1.10.533.10">
    <property type="entry name" value="Death Domain, Fas"/>
    <property type="match status" value="2"/>
</dbReference>
<dbReference type="PANTHER" id="PTHR24173:SF74">
    <property type="entry name" value="ANKYRIN REPEAT DOMAIN-CONTAINING PROTEIN 16"/>
    <property type="match status" value="1"/>
</dbReference>
<dbReference type="PROSITE" id="PS50297">
    <property type="entry name" value="ANK_REP_REGION"/>
    <property type="match status" value="2"/>
</dbReference>
<dbReference type="Pfam" id="PF12796">
    <property type="entry name" value="Ank_2"/>
    <property type="match status" value="1"/>
</dbReference>
<dbReference type="SMART" id="SM00248">
    <property type="entry name" value="ANK"/>
    <property type="match status" value="5"/>
</dbReference>
<dbReference type="Gene3D" id="3.40.50.300">
    <property type="entry name" value="P-loop containing nucleotide triphosphate hydrolases"/>
    <property type="match status" value="1"/>
</dbReference>
<feature type="compositionally biased region" description="Basic and acidic residues" evidence="4">
    <location>
        <begin position="287"/>
        <end position="304"/>
    </location>
</feature>
<proteinExistence type="predicted"/>
<evidence type="ECO:0000256" key="1">
    <source>
        <dbReference type="ARBA" id="ARBA00022737"/>
    </source>
</evidence>
<feature type="region of interest" description="Disordered" evidence="4">
    <location>
        <begin position="275"/>
        <end position="358"/>
    </location>
</feature>
<feature type="repeat" description="ANK" evidence="3">
    <location>
        <begin position="69"/>
        <end position="101"/>
    </location>
</feature>
<evidence type="ECO:0000259" key="5">
    <source>
        <dbReference type="PROSITE" id="PS50017"/>
    </source>
</evidence>
<feature type="compositionally biased region" description="Polar residues" evidence="4">
    <location>
        <begin position="322"/>
        <end position="331"/>
    </location>
</feature>
<feature type="repeat" description="ANK" evidence="3">
    <location>
        <begin position="103"/>
        <end position="127"/>
    </location>
</feature>
<organism evidence="6 7">
    <name type="scientific">Mytilus coruscus</name>
    <name type="common">Sea mussel</name>
    <dbReference type="NCBI Taxonomy" id="42192"/>
    <lineage>
        <taxon>Eukaryota</taxon>
        <taxon>Metazoa</taxon>
        <taxon>Spiralia</taxon>
        <taxon>Lophotrochozoa</taxon>
        <taxon>Mollusca</taxon>
        <taxon>Bivalvia</taxon>
        <taxon>Autobranchia</taxon>
        <taxon>Pteriomorphia</taxon>
        <taxon>Mytilida</taxon>
        <taxon>Mytiloidea</taxon>
        <taxon>Mytilidae</taxon>
        <taxon>Mytilinae</taxon>
        <taxon>Mytilus</taxon>
    </lineage>
</organism>
<sequence>MENWNEKLCKAALNGHKEALNVCLHNGADIDYQGVNGWTALIEAAMLGHVEVCLLLLENRCKKDITDREGWTALMWAACNGHVEVCRILLENRCKKDIISKRDGSTALHLAAQYGHLQVTRCVVEEGGLSPFVKTHQGKTPYDLAAAVQLGQYKEVMEYLQTVMFEKSSSVTDGLKIEDSFRSAMLNKLLGSGCYESFDMRCMVTGQFAAGKSSLVKLLVGDNVPEGRHPTDGISLVEGRCGLDIETRSWMMIDPATYNALDVVYNKVLMTSVEEGESKQTKRQKKHESDAKPVDNQNKEDPRSLKSQATESTSFHVDLSGEPSTQPQAAESLSPHKSSKESKKQKKKKKMTTKMTKKEIRKRMEKVLKSGKYKMKVGRLIFWDFGGQYVYYTTHQTVMTFRALFLVVFDGSKGLNEEVPDVLCFPGQHMTPTPAVFLLHWVNSILTYCKVVYAGIPKILFVATHKDKVPVEDVETRRGLLYSEVEELFKDHEGRNHLVLDKQIFVNATDKDDQEIGALKKAITELTFDHPCWGEKMPNACVPLELEIAEMVAAGKQILSLVELEELNSISKLQDYVIINPLLMVEVMRSFVTDIGFWPKKRRMQVIFSRMSESGIIRREDLYQIWEQKDFRPILLYKEFIFNILIHLDILSEQRRYDTATGSRLPVENFFVPCMVTQRNTTSFMDTECTPKRAICLAFVFKGTVIPPALPNRLISACLSMWTLKQYEGRKLLFSGFIVVSFDKAHDILVCVEGNRIFLYIVHRTAAGLIVPDVATGVKECLVITMERISDFYQSTIHAKRSQQSPFHIEYSCSKLKCFISEEEALQTNEWVCDKHKQTHRLGNFAVWNQEKEKEQCEQNCPGLQDDALNQIPSDVELQRFSSSCDESTIQKLAINLGMTLKEWEKLITDYRWIDIVKYRILVNWREKYSGRFSNLLKALTDMDISTHTLCQVKRIRKGEYDISEEYVDLIPTDEILDELAQVIGVVSFQLGIELELPITSLDIIQYNNERNLVAQCKEILYQWRDQGIRPTIGVLVNALVNVGRGTKCLEEIIKTKGVKKYIPQEKVEEEKQGKLKTLMKKLNPFQKK</sequence>
<dbReference type="InterPro" id="IPR002110">
    <property type="entry name" value="Ankyrin_rpt"/>
</dbReference>
<dbReference type="SUPFAM" id="SSF47986">
    <property type="entry name" value="DEATH domain"/>
    <property type="match status" value="1"/>
</dbReference>
<dbReference type="GO" id="GO:0007165">
    <property type="term" value="P:signal transduction"/>
    <property type="evidence" value="ECO:0007669"/>
    <property type="project" value="InterPro"/>
</dbReference>
<evidence type="ECO:0000256" key="2">
    <source>
        <dbReference type="ARBA" id="ARBA00023043"/>
    </source>
</evidence>
<dbReference type="PROSITE" id="PS50017">
    <property type="entry name" value="DEATH_DOMAIN"/>
    <property type="match status" value="1"/>
</dbReference>
<feature type="compositionally biased region" description="Basic residues" evidence="4">
    <location>
        <begin position="343"/>
        <end position="352"/>
    </location>
</feature>
<dbReference type="InterPro" id="IPR027417">
    <property type="entry name" value="P-loop_NTPase"/>
</dbReference>
<feature type="compositionally biased region" description="Polar residues" evidence="4">
    <location>
        <begin position="305"/>
        <end position="315"/>
    </location>
</feature>
<dbReference type="PROSITE" id="PS50088">
    <property type="entry name" value="ANK_REPEAT"/>
    <property type="match status" value="3"/>
</dbReference>